<evidence type="ECO:0000256" key="4">
    <source>
        <dbReference type="PROSITE-ProRule" id="PRU10141"/>
    </source>
</evidence>
<evidence type="ECO:0000256" key="1">
    <source>
        <dbReference type="ARBA" id="ARBA00004370"/>
    </source>
</evidence>
<keyword evidence="2" id="KW-0418">Kinase</keyword>
<name>A0A835JA62_9ROSI</name>
<dbReference type="GO" id="GO:0004674">
    <property type="term" value="F:protein serine/threonine kinase activity"/>
    <property type="evidence" value="ECO:0007669"/>
    <property type="project" value="UniProtKB-KW"/>
</dbReference>
<dbReference type="GO" id="GO:0005524">
    <property type="term" value="F:ATP binding"/>
    <property type="evidence" value="ECO:0007669"/>
    <property type="project" value="UniProtKB-UniRule"/>
</dbReference>
<feature type="binding site" evidence="4">
    <location>
        <position position="100"/>
    </location>
    <ligand>
        <name>ATP</name>
        <dbReference type="ChEBI" id="CHEBI:30616"/>
    </ligand>
</feature>
<dbReference type="GO" id="GO:0016020">
    <property type="term" value="C:membrane"/>
    <property type="evidence" value="ECO:0007669"/>
    <property type="project" value="UniProtKB-SubCell"/>
</dbReference>
<dbReference type="InterPro" id="IPR011009">
    <property type="entry name" value="Kinase-like_dom_sf"/>
</dbReference>
<keyword evidence="2" id="KW-0808">Transferase</keyword>
<gene>
    <name evidence="5" type="ORF">SADUNF_Sadunf17G0067800</name>
</gene>
<protein>
    <recommendedName>
        <fullName evidence="7">Protein kinase domain-containing protein</fullName>
    </recommendedName>
</protein>
<keyword evidence="4" id="KW-0547">Nucleotide-binding</keyword>
<dbReference type="AlphaFoldDB" id="A0A835JA62"/>
<evidence type="ECO:0000313" key="5">
    <source>
        <dbReference type="EMBL" id="KAF9663595.1"/>
    </source>
</evidence>
<proteinExistence type="predicted"/>
<dbReference type="PROSITE" id="PS00107">
    <property type="entry name" value="PROTEIN_KINASE_ATP"/>
    <property type="match status" value="1"/>
</dbReference>
<evidence type="ECO:0000256" key="2">
    <source>
        <dbReference type="ARBA" id="ARBA00022527"/>
    </source>
</evidence>
<organism evidence="5 6">
    <name type="scientific">Salix dunnii</name>
    <dbReference type="NCBI Taxonomy" id="1413687"/>
    <lineage>
        <taxon>Eukaryota</taxon>
        <taxon>Viridiplantae</taxon>
        <taxon>Streptophyta</taxon>
        <taxon>Embryophyta</taxon>
        <taxon>Tracheophyta</taxon>
        <taxon>Spermatophyta</taxon>
        <taxon>Magnoliopsida</taxon>
        <taxon>eudicotyledons</taxon>
        <taxon>Gunneridae</taxon>
        <taxon>Pentapetalae</taxon>
        <taxon>rosids</taxon>
        <taxon>fabids</taxon>
        <taxon>Malpighiales</taxon>
        <taxon>Salicaceae</taxon>
        <taxon>Saliceae</taxon>
        <taxon>Salix</taxon>
    </lineage>
</organism>
<dbReference type="EMBL" id="JADGMS010000017">
    <property type="protein sequence ID" value="KAF9663595.1"/>
    <property type="molecule type" value="Genomic_DNA"/>
</dbReference>
<dbReference type="InterPro" id="IPR017441">
    <property type="entry name" value="Protein_kinase_ATP_BS"/>
</dbReference>
<dbReference type="PANTHER" id="PTHR47985">
    <property type="entry name" value="OS07G0668900 PROTEIN"/>
    <property type="match status" value="1"/>
</dbReference>
<evidence type="ECO:0008006" key="7">
    <source>
        <dbReference type="Google" id="ProtNLM"/>
    </source>
</evidence>
<dbReference type="Gene3D" id="3.30.200.20">
    <property type="entry name" value="Phosphorylase Kinase, domain 1"/>
    <property type="match status" value="1"/>
</dbReference>
<comment type="caution">
    <text evidence="5">The sequence shown here is derived from an EMBL/GenBank/DDBJ whole genome shotgun (WGS) entry which is preliminary data.</text>
</comment>
<accession>A0A835JA62</accession>
<keyword evidence="2" id="KW-0723">Serine/threonine-protein kinase</keyword>
<dbReference type="Proteomes" id="UP000657918">
    <property type="component" value="Unassembled WGS sequence"/>
</dbReference>
<keyword evidence="6" id="KW-1185">Reference proteome</keyword>
<keyword evidence="3" id="KW-0472">Membrane</keyword>
<reference evidence="5 6" key="1">
    <citation type="submission" date="2020-10" db="EMBL/GenBank/DDBJ databases">
        <title>Plant Genome Project.</title>
        <authorList>
            <person name="Zhang R.-G."/>
        </authorList>
    </citation>
    <scope>NUCLEOTIDE SEQUENCE [LARGE SCALE GENOMIC DNA]</scope>
    <source>
        <strain evidence="5">FAFU-HL-1</strain>
        <tissue evidence="5">Leaf</tissue>
    </source>
</reference>
<dbReference type="OrthoDB" id="4062651at2759"/>
<keyword evidence="4" id="KW-0067">ATP-binding</keyword>
<comment type="subcellular location">
    <subcellularLocation>
        <location evidence="1">Membrane</location>
    </subcellularLocation>
</comment>
<evidence type="ECO:0000313" key="6">
    <source>
        <dbReference type="Proteomes" id="UP000657918"/>
    </source>
</evidence>
<dbReference type="PANTHER" id="PTHR47985:SF74">
    <property type="entry name" value="PROTEIN KINASE DOMAIN-CONTAINING PROTEIN"/>
    <property type="match status" value="1"/>
</dbReference>
<sequence>MGFCPCFGFSRSKKVRSDHIKKQPSYEQRLGTVSKKSVDSRIKSAAVNDGPSAHFSATFTYEELSFATSNFRSESLIGRGGFGAVFKGKLESTGQVVAVKQLDPSGIQGDKEFLAEALPLLRDHNFSRLADPMLKGKYSTSVLKKVIEVASMCLSENANSRPSSSELVQAMDFLFSRKNESKKVNNDCAKWPEIDFCPSHTKMILDKDLDRDRAVAEAKVWGVKWREKREQIQRSISDEDNR</sequence>
<dbReference type="SUPFAM" id="SSF56112">
    <property type="entry name" value="Protein kinase-like (PK-like)"/>
    <property type="match status" value="1"/>
</dbReference>
<evidence type="ECO:0000256" key="3">
    <source>
        <dbReference type="ARBA" id="ARBA00023136"/>
    </source>
</evidence>